<dbReference type="InterPro" id="IPR045435">
    <property type="entry name" value="EAD7"/>
</dbReference>
<reference evidence="2 3" key="1">
    <citation type="journal article" date="2014" name="ISME J.">
        <title>Ecophysiology of Thioploca ingrica as revealed by the complete genome sequence supplemented with proteomic evidence.</title>
        <authorList>
            <person name="Kojima H."/>
            <person name="Ogura Y."/>
            <person name="Yamamoto N."/>
            <person name="Togashi T."/>
            <person name="Mori H."/>
            <person name="Watanabe T."/>
            <person name="Nemoto F."/>
            <person name="Kurokawa K."/>
            <person name="Hayashi T."/>
            <person name="Fukui M."/>
        </authorList>
    </citation>
    <scope>NUCLEOTIDE SEQUENCE [LARGE SCALE GENOMIC DNA]</scope>
</reference>
<dbReference type="Pfam" id="PF19960">
    <property type="entry name" value="EAD7"/>
    <property type="match status" value="1"/>
</dbReference>
<dbReference type="KEGG" id="tig:THII_3277"/>
<dbReference type="Pfam" id="PF13676">
    <property type="entry name" value="TIR_2"/>
    <property type="match status" value="1"/>
</dbReference>
<dbReference type="PROSITE" id="PS50104">
    <property type="entry name" value="TIR"/>
    <property type="match status" value="1"/>
</dbReference>
<dbReference type="HOGENOM" id="CLU_1081571_0_0_6"/>
<dbReference type="InterPro" id="IPR000157">
    <property type="entry name" value="TIR_dom"/>
</dbReference>
<sequence>MPLNLTERNQLIDLLMEHFNITELKGLYTRLGIDSDRIDSSSKETLIMDLLSYLERRLQISTLIDIGKKQRPELTWLTLATLSTAPDEQQKLTADKVEKNAPSLKLQPQNNIFISYSHQDEVWKDLLVKYLKVLENQGLIVRWDDRHIQAGANWAQQIEQAAAQARMAIFLISDDFLASKFIIQQEVPYFLQRRENGELIVFPIIIKDCFWDIIDWLKAIQVRPKDGKPLAEFEEAQRDKVIKDIVREIYSLLATSN</sequence>
<evidence type="ECO:0000313" key="2">
    <source>
        <dbReference type="EMBL" id="BAP57574.1"/>
    </source>
</evidence>
<dbReference type="EMBL" id="AP014633">
    <property type="protein sequence ID" value="BAP57574.1"/>
    <property type="molecule type" value="Genomic_DNA"/>
</dbReference>
<organism evidence="2 3">
    <name type="scientific">Thioploca ingrica</name>
    <dbReference type="NCBI Taxonomy" id="40754"/>
    <lineage>
        <taxon>Bacteria</taxon>
        <taxon>Pseudomonadati</taxon>
        <taxon>Pseudomonadota</taxon>
        <taxon>Gammaproteobacteria</taxon>
        <taxon>Thiotrichales</taxon>
        <taxon>Thiotrichaceae</taxon>
        <taxon>Thioploca</taxon>
    </lineage>
</organism>
<feature type="domain" description="TIR" evidence="1">
    <location>
        <begin position="108"/>
        <end position="249"/>
    </location>
</feature>
<accession>A0A090AJE8</accession>
<keyword evidence="3" id="KW-1185">Reference proteome</keyword>
<dbReference type="AlphaFoldDB" id="A0A090AJE8"/>
<dbReference type="SMART" id="SM00255">
    <property type="entry name" value="TIR"/>
    <property type="match status" value="1"/>
</dbReference>
<dbReference type="InterPro" id="IPR035897">
    <property type="entry name" value="Toll_tir_struct_dom_sf"/>
</dbReference>
<protein>
    <recommendedName>
        <fullName evidence="1">TIR domain-containing protein</fullName>
    </recommendedName>
</protein>
<proteinExistence type="predicted"/>
<dbReference type="SUPFAM" id="SSF52200">
    <property type="entry name" value="Toll/Interleukin receptor TIR domain"/>
    <property type="match status" value="1"/>
</dbReference>
<dbReference type="Gene3D" id="3.40.50.10140">
    <property type="entry name" value="Toll/interleukin-1 receptor homology (TIR) domain"/>
    <property type="match status" value="1"/>
</dbReference>
<gene>
    <name evidence="2" type="ORF">THII_3277</name>
</gene>
<name>A0A090AJE8_9GAMM</name>
<dbReference type="GO" id="GO:0007165">
    <property type="term" value="P:signal transduction"/>
    <property type="evidence" value="ECO:0007669"/>
    <property type="project" value="InterPro"/>
</dbReference>
<dbReference type="Proteomes" id="UP000031623">
    <property type="component" value="Chromosome"/>
</dbReference>
<evidence type="ECO:0000313" key="3">
    <source>
        <dbReference type="Proteomes" id="UP000031623"/>
    </source>
</evidence>
<evidence type="ECO:0000259" key="1">
    <source>
        <dbReference type="PROSITE" id="PS50104"/>
    </source>
</evidence>
<dbReference type="STRING" id="40754.THII_3277"/>
<dbReference type="OrthoDB" id="1426235at2"/>